<dbReference type="InterPro" id="IPR052196">
    <property type="entry name" value="Bact_Kbp"/>
</dbReference>
<feature type="region of interest" description="Disordered" evidence="2">
    <location>
        <begin position="114"/>
        <end position="141"/>
    </location>
</feature>
<feature type="compositionally biased region" description="Basic and acidic residues" evidence="2">
    <location>
        <begin position="201"/>
        <end position="214"/>
    </location>
</feature>
<keyword evidence="1" id="KW-0175">Coiled coil</keyword>
<keyword evidence="3" id="KW-0732">Signal</keyword>
<feature type="domain" description="LysM" evidence="4">
    <location>
        <begin position="145"/>
        <end position="196"/>
    </location>
</feature>
<dbReference type="HOGENOM" id="CLU_1208366_0_0_7"/>
<reference evidence="5 6" key="2">
    <citation type="journal article" date="2012" name="BMC Genomics">
        <title>The genome of Pelobacter carbinolicus reveals surprising metabolic capabilities and physiological features.</title>
        <authorList>
            <person name="Aklujkar M."/>
            <person name="Haveman S.A."/>
            <person name="Didonato R.Jr."/>
            <person name="Chertkov O."/>
            <person name="Han C.S."/>
            <person name="Land M.L."/>
            <person name="Brown P."/>
            <person name="Lovley D.R."/>
        </authorList>
    </citation>
    <scope>NUCLEOTIDE SEQUENCE [LARGE SCALE GENOMIC DNA]</scope>
    <source>
        <strain evidence="6">DSM 2380 / NBRC 103641 / GraBd1</strain>
    </source>
</reference>
<dbReference type="PANTHER" id="PTHR34700">
    <property type="entry name" value="POTASSIUM BINDING PROTEIN KBP"/>
    <property type="match status" value="1"/>
</dbReference>
<dbReference type="PROSITE" id="PS51257">
    <property type="entry name" value="PROKAR_LIPOPROTEIN"/>
    <property type="match status" value="1"/>
</dbReference>
<organism evidence="5 6">
    <name type="scientific">Syntrophotalea carbinolica (strain DSM 2380 / NBRC 103641 / GraBd1)</name>
    <name type="common">Pelobacter carbinolicus</name>
    <dbReference type="NCBI Taxonomy" id="338963"/>
    <lineage>
        <taxon>Bacteria</taxon>
        <taxon>Pseudomonadati</taxon>
        <taxon>Thermodesulfobacteriota</taxon>
        <taxon>Desulfuromonadia</taxon>
        <taxon>Desulfuromonadales</taxon>
        <taxon>Syntrophotaleaceae</taxon>
        <taxon>Syntrophotalea</taxon>
    </lineage>
</organism>
<name>Q3A5R8_SYNC1</name>
<evidence type="ECO:0000313" key="6">
    <source>
        <dbReference type="Proteomes" id="UP000002534"/>
    </source>
</evidence>
<dbReference type="InterPro" id="IPR036779">
    <property type="entry name" value="LysM_dom_sf"/>
</dbReference>
<dbReference type="EMBL" id="CP000142">
    <property type="protein sequence ID" value="ABA88289.1"/>
    <property type="molecule type" value="Genomic_DNA"/>
</dbReference>
<feature type="signal peptide" evidence="3">
    <location>
        <begin position="1"/>
        <end position="20"/>
    </location>
</feature>
<accession>Q3A5R8</accession>
<dbReference type="InterPro" id="IPR018392">
    <property type="entry name" value="LysM"/>
</dbReference>
<dbReference type="Pfam" id="PF14346">
    <property type="entry name" value="DUF4398"/>
    <property type="match status" value="1"/>
</dbReference>
<dbReference type="PROSITE" id="PS51782">
    <property type="entry name" value="LYSM"/>
    <property type="match status" value="1"/>
</dbReference>
<keyword evidence="6" id="KW-1185">Reference proteome</keyword>
<dbReference type="CDD" id="cd00118">
    <property type="entry name" value="LysM"/>
    <property type="match status" value="1"/>
</dbReference>
<keyword evidence="5" id="KW-0449">Lipoprotein</keyword>
<dbReference type="AlphaFoldDB" id="Q3A5R8"/>
<dbReference type="Proteomes" id="UP000002534">
    <property type="component" value="Chromosome"/>
</dbReference>
<dbReference type="Gene3D" id="3.10.350.10">
    <property type="entry name" value="LysM domain"/>
    <property type="match status" value="1"/>
</dbReference>
<feature type="chain" id="PRO_5004223591" evidence="3">
    <location>
        <begin position="21"/>
        <end position="243"/>
    </location>
</feature>
<gene>
    <name evidence="5" type="ordered locus">Pcar_1039</name>
</gene>
<evidence type="ECO:0000256" key="3">
    <source>
        <dbReference type="SAM" id="SignalP"/>
    </source>
</evidence>
<evidence type="ECO:0000256" key="2">
    <source>
        <dbReference type="SAM" id="MobiDB-lite"/>
    </source>
</evidence>
<dbReference type="SMART" id="SM00257">
    <property type="entry name" value="LysM"/>
    <property type="match status" value="1"/>
</dbReference>
<feature type="region of interest" description="Disordered" evidence="2">
    <location>
        <begin position="201"/>
        <end position="243"/>
    </location>
</feature>
<evidence type="ECO:0000259" key="4">
    <source>
        <dbReference type="PROSITE" id="PS51782"/>
    </source>
</evidence>
<feature type="coiled-coil region" evidence="1">
    <location>
        <begin position="77"/>
        <end position="104"/>
    </location>
</feature>
<dbReference type="Pfam" id="PF01476">
    <property type="entry name" value="LysM"/>
    <property type="match status" value="1"/>
</dbReference>
<proteinExistence type="predicted"/>
<dbReference type="KEGG" id="pca:Pcar_1039"/>
<sequence>MARLVLLLLTLLMMAGGCVAPPLQELQSARTALDEALAAEAAVLAPNEYQAAQDALRDGEALVDKKKYKLAREILPFAEAHARRAILQAQREQADRELQKIRSQELLRTAQLPHEPVRQPTPQTRKAITTRPVSPPKPKPRPILTVYRVGAGETLWTIASQREIYGDPLLWPLLYQANRDQIRDPRQVYPGQSLSIPRKLTEEEKATAREKALRSEIFPVGSESPAKDTSGHKPAAPNNAPSN</sequence>
<dbReference type="SUPFAM" id="SSF54106">
    <property type="entry name" value="LysM domain"/>
    <property type="match status" value="1"/>
</dbReference>
<dbReference type="PANTHER" id="PTHR34700:SF4">
    <property type="entry name" value="PHAGE-LIKE ELEMENT PBSX PROTEIN XKDP"/>
    <property type="match status" value="1"/>
</dbReference>
<evidence type="ECO:0000313" key="5">
    <source>
        <dbReference type="EMBL" id="ABA88289.1"/>
    </source>
</evidence>
<reference evidence="6" key="1">
    <citation type="submission" date="2005-10" db="EMBL/GenBank/DDBJ databases">
        <title>Complete sequence of Pelobacter carbinolicus DSM 2380.</title>
        <authorList>
            <person name="Copeland A."/>
            <person name="Lucas S."/>
            <person name="Lapidus A."/>
            <person name="Barry K."/>
            <person name="Detter J.C."/>
            <person name="Glavina T."/>
            <person name="Hammon N."/>
            <person name="Israni S."/>
            <person name="Pitluck S."/>
            <person name="Chertkov O."/>
            <person name="Schmutz J."/>
            <person name="Larimer F."/>
            <person name="Land M."/>
            <person name="Kyrpides N."/>
            <person name="Ivanova N."/>
            <person name="Richardson P."/>
        </authorList>
    </citation>
    <scope>NUCLEOTIDE SEQUENCE [LARGE SCALE GENOMIC DNA]</scope>
    <source>
        <strain evidence="6">DSM 2380 / NBRC 103641 / GraBd1</strain>
    </source>
</reference>
<protein>
    <submittedName>
        <fullName evidence="5">LysM domain lipoprotein</fullName>
    </submittedName>
</protein>
<evidence type="ECO:0000256" key="1">
    <source>
        <dbReference type="SAM" id="Coils"/>
    </source>
</evidence>
<dbReference type="InterPro" id="IPR025511">
    <property type="entry name" value="DUF4398"/>
</dbReference>
<dbReference type="RefSeq" id="WP_011340757.1">
    <property type="nucleotide sequence ID" value="NC_007498.2"/>
</dbReference>
<dbReference type="STRING" id="338963.Pcar_1039"/>
<dbReference type="Gene3D" id="1.20.1270.390">
    <property type="match status" value="1"/>
</dbReference>
<dbReference type="eggNOG" id="COG1652">
    <property type="taxonomic scope" value="Bacteria"/>
</dbReference>